<sequence>MRSGSDEVELDRSEIPARGGPQTGPPPLLPCLRGAVGLVQRTSRAGDPVPPAESDARGSGVGLRALCPRSRATMQKRPPAGR</sequence>
<gene>
    <name evidence="2" type="ORF">E5083_02485</name>
</gene>
<comment type="caution">
    <text evidence="2">The sequence shown here is derived from an EMBL/GenBank/DDBJ whole genome shotgun (WGS) entry which is preliminary data.</text>
</comment>
<dbReference type="AlphaFoldDB" id="A0A4Z1DF00"/>
<evidence type="ECO:0000256" key="1">
    <source>
        <dbReference type="SAM" id="MobiDB-lite"/>
    </source>
</evidence>
<feature type="region of interest" description="Disordered" evidence="1">
    <location>
        <begin position="42"/>
        <end position="82"/>
    </location>
</feature>
<protein>
    <submittedName>
        <fullName evidence="2">Uncharacterized protein</fullName>
    </submittedName>
</protein>
<evidence type="ECO:0000313" key="2">
    <source>
        <dbReference type="EMBL" id="TGN81404.1"/>
    </source>
</evidence>
<dbReference type="EMBL" id="SRRT01000001">
    <property type="protein sequence ID" value="TGN81404.1"/>
    <property type="molecule type" value="Genomic_DNA"/>
</dbReference>
<evidence type="ECO:0000313" key="3">
    <source>
        <dbReference type="Proteomes" id="UP000298159"/>
    </source>
</evidence>
<reference evidence="2 3" key="1">
    <citation type="submission" date="2019-04" db="EMBL/GenBank/DDBJ databases">
        <title>Streptomyces sp. nov. Bv016 isolated from bark of Buahinia variegata.</title>
        <authorList>
            <person name="Kanchanasin P."/>
            <person name="Tanasupawat S."/>
            <person name="Yuki M."/>
            <person name="Kudo T."/>
        </authorList>
    </citation>
    <scope>NUCLEOTIDE SEQUENCE [LARGE SCALE GENOMIC DNA]</scope>
    <source>
        <strain evidence="2 3">Bv016</strain>
    </source>
</reference>
<proteinExistence type="predicted"/>
<name>A0A4Z1DF00_9ACTN</name>
<feature type="region of interest" description="Disordered" evidence="1">
    <location>
        <begin position="1"/>
        <end position="29"/>
    </location>
</feature>
<dbReference type="Proteomes" id="UP000298159">
    <property type="component" value="Unassembled WGS sequence"/>
</dbReference>
<accession>A0A4Z1DF00</accession>
<keyword evidence="3" id="KW-1185">Reference proteome</keyword>
<organism evidence="2 3">
    <name type="scientific">Streptomyces bauhiniae</name>
    <dbReference type="NCBI Taxonomy" id="2340725"/>
    <lineage>
        <taxon>Bacteria</taxon>
        <taxon>Bacillati</taxon>
        <taxon>Actinomycetota</taxon>
        <taxon>Actinomycetes</taxon>
        <taxon>Kitasatosporales</taxon>
        <taxon>Streptomycetaceae</taxon>
        <taxon>Streptomyces</taxon>
    </lineage>
</organism>